<evidence type="ECO:0000313" key="1">
    <source>
        <dbReference type="EMBL" id="SDD78586.1"/>
    </source>
</evidence>
<dbReference type="EMBL" id="FMZE01000012">
    <property type="protein sequence ID" value="SDD78586.1"/>
    <property type="molecule type" value="Genomic_DNA"/>
</dbReference>
<dbReference type="KEGG" id="pmad:BAY61_21770"/>
<dbReference type="STRING" id="530584.SAMN05421630_112140"/>
<protein>
    <submittedName>
        <fullName evidence="1">Uncharacterized protein</fullName>
    </submittedName>
</protein>
<proteinExistence type="predicted"/>
<gene>
    <name evidence="1" type="ORF">SAMN05421630_112140</name>
</gene>
<keyword evidence="2" id="KW-1185">Reference proteome</keyword>
<dbReference type="RefSeq" id="WP_091809713.1">
    <property type="nucleotide sequence ID" value="NZ_CP016353.1"/>
</dbReference>
<reference evidence="1 2" key="1">
    <citation type="submission" date="2016-10" db="EMBL/GenBank/DDBJ databases">
        <authorList>
            <person name="de Groot N.N."/>
        </authorList>
    </citation>
    <scope>NUCLEOTIDE SEQUENCE [LARGE SCALE GENOMIC DNA]</scope>
    <source>
        <strain evidence="1 2">CGMCC 4.5506</strain>
    </source>
</reference>
<evidence type="ECO:0000313" key="2">
    <source>
        <dbReference type="Proteomes" id="UP000199494"/>
    </source>
</evidence>
<dbReference type="Proteomes" id="UP000199494">
    <property type="component" value="Unassembled WGS sequence"/>
</dbReference>
<accession>A0A222VTC7</accession>
<name>A0A222VTC7_9PSEU</name>
<organism evidence="1 2">
    <name type="scientific">Prauserella marina</name>
    <dbReference type="NCBI Taxonomy" id="530584"/>
    <lineage>
        <taxon>Bacteria</taxon>
        <taxon>Bacillati</taxon>
        <taxon>Actinomycetota</taxon>
        <taxon>Actinomycetes</taxon>
        <taxon>Pseudonocardiales</taxon>
        <taxon>Pseudonocardiaceae</taxon>
        <taxon>Prauserella</taxon>
    </lineage>
</organism>
<sequence>MSAKITRRVGVVAGLVLLPAIALGGTAVAASADSQPARSQASQTQQVDLPEEEHKIKVRGELSKIEKRGDTEWGEVTVVSVVSHPGAPGLDFVLTPDSVVEFENGTPEAGDEVTASGDVQKDGKTVLADHVVFH</sequence>
<dbReference type="AlphaFoldDB" id="A0A222VTC7"/>
<dbReference type="OrthoDB" id="3687166at2"/>